<evidence type="ECO:0000259" key="8">
    <source>
        <dbReference type="Pfam" id="PF09335"/>
    </source>
</evidence>
<feature type="transmembrane region" description="Helical" evidence="7">
    <location>
        <begin position="949"/>
        <end position="972"/>
    </location>
</feature>
<feature type="compositionally biased region" description="Basic and acidic residues" evidence="6">
    <location>
        <begin position="216"/>
        <end position="227"/>
    </location>
</feature>
<feature type="domain" description="VTT" evidence="8">
    <location>
        <begin position="851"/>
        <end position="970"/>
    </location>
</feature>
<sequence length="1020" mass="115989">MKTASRKHGPVSDHGSFPSGTKQVFDAMAPGVDSRTFKIHAAKKANDSNPIAAKTCENDCYALQYLPEPIPSQFSKNKARTYNTLQIEKRLAVKNCKQTKVTIVGEGFKRNINQCTPIDYTKLNTEDNIILSEHSHTTDSGGRGTTMLLSEEDALQSRLIMSETFESQGQNEKYPIESAHVDLIENAPQPCLIGFDTSDPTHDDSETLQRESGVFSDKEFSNDFDEKPPLEATITSISEVPELSESIAQDSDQSQQRLEWDSLDLTIQRLEAFVAIHNKSVHLSACEDGIKLYDIPKTRNEMDLELLGISSFVLWWSSPHNQQRSSFLDNLQKEALGDKNILRAWIDSIEKEGEQQDILCMLSKLLESSEHDETTSDLKKLAGFYFSSKSARLTHLEYKVSAIERECMKKQTDEIPREESVPILEAIPRPQNAFVDFRVTLEISQAGLETPSPESSILEGMQTNELEEDSYDERQCAQHYNNDAQESFNWPLGVNEPNAEIADAKEIESHEIVPEGCFDYPDSDIFSNVAAEFDDASYRSLSSDNGSGNDEFEEVKDEEHLRMHPITLIEPSKEKNGGKEEELLEAVKRQWNIIQQRQKRIEVLLLNEERANMEAEDARERTFLSVLMSERTQMQNEDQLAKETRQKQRRAIVFEARRWLYDQAEIQQEDQRSAQYEEESSLQRKENEEIAISPKRHEIPFQPLDFPSTISPLQMLNEPVKKLKKLCGSYAIPFADTITEEELSRDTYVASASKKFYQLLGLRDLGGDFSLKGVYVFIASAPETNFKECESISLQFMIKGVLPTWLHGRNDKIGTVRSLWSCTNQYKEEHPVFVLLSFCIVYITLQTFAIPGPIVLSILSGAMYPFLKAQILVAFCATTGASCCFILSYLFGKDLFQRLCPSMIDRFEQKIKQNQDNLLYYLLFLRITPLLPNWFVNIACPLVGVKFRYFFIATLIGLLPANFIHISTGATLNQASGDTSSNMWNFLILFLLQFVALLPMLFKSKLTKFEQSAFEKSKTK</sequence>
<dbReference type="AlphaFoldDB" id="A0A024GBJ3"/>
<evidence type="ECO:0000256" key="5">
    <source>
        <dbReference type="ARBA" id="ARBA00025797"/>
    </source>
</evidence>
<keyword evidence="2 7" id="KW-0812">Transmembrane</keyword>
<dbReference type="STRING" id="65357.A0A024GBJ3"/>
<name>A0A024GBJ3_9STRA</name>
<dbReference type="Pfam" id="PF09335">
    <property type="entry name" value="VTT_dom"/>
    <property type="match status" value="1"/>
</dbReference>
<evidence type="ECO:0000256" key="4">
    <source>
        <dbReference type="ARBA" id="ARBA00023136"/>
    </source>
</evidence>
<feature type="transmembrane region" description="Helical" evidence="7">
    <location>
        <begin position="918"/>
        <end position="937"/>
    </location>
</feature>
<feature type="region of interest" description="Disordered" evidence="6">
    <location>
        <begin position="199"/>
        <end position="227"/>
    </location>
</feature>
<evidence type="ECO:0000256" key="7">
    <source>
        <dbReference type="SAM" id="Phobius"/>
    </source>
</evidence>
<comment type="caution">
    <text evidence="9">The sequence shown here is derived from an EMBL/GenBank/DDBJ whole genome shotgun (WGS) entry which is preliminary data.</text>
</comment>
<dbReference type="InterPro" id="IPR032816">
    <property type="entry name" value="VTT_dom"/>
</dbReference>
<evidence type="ECO:0000256" key="1">
    <source>
        <dbReference type="ARBA" id="ARBA00004141"/>
    </source>
</evidence>
<accession>A0A024GBJ3</accession>
<feature type="region of interest" description="Disordered" evidence="6">
    <location>
        <begin position="1"/>
        <end position="23"/>
    </location>
</feature>
<evidence type="ECO:0000313" key="9">
    <source>
        <dbReference type="EMBL" id="CCI44143.1"/>
    </source>
</evidence>
<reference evidence="9 10" key="1">
    <citation type="submission" date="2012-05" db="EMBL/GenBank/DDBJ databases">
        <title>Recombination and specialization in a pathogen metapopulation.</title>
        <authorList>
            <person name="Gardiner A."/>
            <person name="Kemen E."/>
            <person name="Schultz-Larsen T."/>
            <person name="MacLean D."/>
            <person name="Van Oosterhout C."/>
            <person name="Jones J.D.G."/>
        </authorList>
    </citation>
    <scope>NUCLEOTIDE SEQUENCE [LARGE SCALE GENOMIC DNA]</scope>
    <source>
        <strain evidence="9 10">Ac Nc2</strain>
    </source>
</reference>
<dbReference type="PANTHER" id="PTHR43220:SF18">
    <property type="entry name" value="TRANSMEMBRANE PROTEIN 41B"/>
    <property type="match status" value="1"/>
</dbReference>
<dbReference type="PANTHER" id="PTHR43220">
    <property type="match status" value="1"/>
</dbReference>
<feature type="transmembrane region" description="Helical" evidence="7">
    <location>
        <begin position="871"/>
        <end position="891"/>
    </location>
</feature>
<organism evidence="9 10">
    <name type="scientific">Albugo candida</name>
    <dbReference type="NCBI Taxonomy" id="65357"/>
    <lineage>
        <taxon>Eukaryota</taxon>
        <taxon>Sar</taxon>
        <taxon>Stramenopiles</taxon>
        <taxon>Oomycota</taxon>
        <taxon>Peronosporomycetes</taxon>
        <taxon>Albuginales</taxon>
        <taxon>Albuginaceae</taxon>
        <taxon>Albugo</taxon>
    </lineage>
</organism>
<feature type="transmembrane region" description="Helical" evidence="7">
    <location>
        <begin position="984"/>
        <end position="1002"/>
    </location>
</feature>
<evidence type="ECO:0000313" key="10">
    <source>
        <dbReference type="Proteomes" id="UP000053237"/>
    </source>
</evidence>
<dbReference type="InterPro" id="IPR045014">
    <property type="entry name" value="TM41A/B"/>
</dbReference>
<dbReference type="OrthoDB" id="3364966at2759"/>
<keyword evidence="3 7" id="KW-1133">Transmembrane helix</keyword>
<feature type="transmembrane region" description="Helical" evidence="7">
    <location>
        <begin position="832"/>
        <end position="859"/>
    </location>
</feature>
<protein>
    <recommendedName>
        <fullName evidence="8">VTT domain-containing protein</fullName>
    </recommendedName>
</protein>
<dbReference type="EMBL" id="CAIX01000062">
    <property type="protein sequence ID" value="CCI44143.1"/>
    <property type="molecule type" value="Genomic_DNA"/>
</dbReference>
<evidence type="ECO:0000256" key="6">
    <source>
        <dbReference type="SAM" id="MobiDB-lite"/>
    </source>
</evidence>
<keyword evidence="10" id="KW-1185">Reference proteome</keyword>
<dbReference type="GO" id="GO:0000045">
    <property type="term" value="P:autophagosome assembly"/>
    <property type="evidence" value="ECO:0007669"/>
    <property type="project" value="TreeGrafter"/>
</dbReference>
<dbReference type="InParanoid" id="A0A024GBJ3"/>
<evidence type="ECO:0000256" key="3">
    <source>
        <dbReference type="ARBA" id="ARBA00022989"/>
    </source>
</evidence>
<dbReference type="GO" id="GO:0016020">
    <property type="term" value="C:membrane"/>
    <property type="evidence" value="ECO:0007669"/>
    <property type="project" value="UniProtKB-SubCell"/>
</dbReference>
<dbReference type="Proteomes" id="UP000053237">
    <property type="component" value="Unassembled WGS sequence"/>
</dbReference>
<feature type="compositionally biased region" description="Basic and acidic residues" evidence="6">
    <location>
        <begin position="199"/>
        <end position="209"/>
    </location>
</feature>
<gene>
    <name evidence="9" type="ORF">BN9_049270</name>
</gene>
<comment type="subcellular location">
    <subcellularLocation>
        <location evidence="1">Membrane</location>
        <topology evidence="1">Multi-pass membrane protein</topology>
    </subcellularLocation>
</comment>
<evidence type="ECO:0000256" key="2">
    <source>
        <dbReference type="ARBA" id="ARBA00022692"/>
    </source>
</evidence>
<keyword evidence="4 7" id="KW-0472">Membrane</keyword>
<proteinExistence type="inferred from homology"/>
<comment type="similarity">
    <text evidence="5">Belongs to the TMEM41 family.</text>
</comment>